<dbReference type="EMBL" id="AP024956">
    <property type="protein sequence ID" value="BCZ81842.1"/>
    <property type="molecule type" value="Genomic_DNA"/>
</dbReference>
<organism evidence="1 2">
    <name type="scientific">Paraburkholderia terrae</name>
    <dbReference type="NCBI Taxonomy" id="311230"/>
    <lineage>
        <taxon>Bacteria</taxon>
        <taxon>Pseudomonadati</taxon>
        <taxon>Pseudomonadota</taxon>
        <taxon>Betaproteobacteria</taxon>
        <taxon>Burkholderiales</taxon>
        <taxon>Burkholderiaceae</taxon>
        <taxon>Paraburkholderia</taxon>
    </lineage>
</organism>
<protein>
    <submittedName>
        <fullName evidence="1">Uncharacterized protein</fullName>
    </submittedName>
</protein>
<dbReference type="Proteomes" id="UP001319874">
    <property type="component" value="Chromosome 2"/>
</dbReference>
<evidence type="ECO:0000313" key="1">
    <source>
        <dbReference type="EMBL" id="BCZ81842.1"/>
    </source>
</evidence>
<sequence>MRSDAAPLAPLKNENNSLYLALPHGVGLAWIPATRTISRRRLLCMQHRLSRGAWQETADKHALPTSADVPRDVGFWRFYDGESDRHGFVCSVSHTLAAMLGILS</sequence>
<reference evidence="1 2" key="1">
    <citation type="journal article" date="2022" name="Front. Microbiol.">
        <title>Identification and characterization of a novel class of self-sufficient cytochrome P450 hydroxylase involved in cyclohexanecarboxylate degradation in Paraburkholderia terrae strain KU-64.</title>
        <authorList>
            <person name="Yamamoto T."/>
            <person name="Hasegawa Y."/>
            <person name="Iwaki H."/>
        </authorList>
    </citation>
    <scope>NUCLEOTIDE SEQUENCE [LARGE SCALE GENOMIC DNA]</scope>
    <source>
        <strain evidence="1 2">KU-64</strain>
    </source>
</reference>
<name>A0ABM7TT40_9BURK</name>
<evidence type="ECO:0000313" key="2">
    <source>
        <dbReference type="Proteomes" id="UP001319874"/>
    </source>
</evidence>
<gene>
    <name evidence="1" type="ORF">PTKU64_55170</name>
</gene>
<accession>A0ABM7TT40</accession>
<keyword evidence="2" id="KW-1185">Reference proteome</keyword>
<proteinExistence type="predicted"/>